<feature type="region of interest" description="Disordered" evidence="1">
    <location>
        <begin position="76"/>
        <end position="124"/>
    </location>
</feature>
<evidence type="ECO:0000256" key="2">
    <source>
        <dbReference type="SAM" id="Phobius"/>
    </source>
</evidence>
<name>A0A8J3WYN6_9ACTN</name>
<keyword evidence="2" id="KW-0812">Transmembrane</keyword>
<gene>
    <name evidence="3" type="ORF">Pta02_59750</name>
</gene>
<reference evidence="3" key="1">
    <citation type="submission" date="2021-01" db="EMBL/GenBank/DDBJ databases">
        <title>Whole genome shotgun sequence of Planobispora takensis NBRC 109077.</title>
        <authorList>
            <person name="Komaki H."/>
            <person name="Tamura T."/>
        </authorList>
    </citation>
    <scope>NUCLEOTIDE SEQUENCE</scope>
    <source>
        <strain evidence="3">NBRC 109077</strain>
    </source>
</reference>
<dbReference type="EMBL" id="BOOK01000045">
    <property type="protein sequence ID" value="GII03967.1"/>
    <property type="molecule type" value="Genomic_DNA"/>
</dbReference>
<feature type="transmembrane region" description="Helical" evidence="2">
    <location>
        <begin position="53"/>
        <end position="75"/>
    </location>
</feature>
<organism evidence="3 4">
    <name type="scientific">Planobispora takensis</name>
    <dbReference type="NCBI Taxonomy" id="1367882"/>
    <lineage>
        <taxon>Bacteria</taxon>
        <taxon>Bacillati</taxon>
        <taxon>Actinomycetota</taxon>
        <taxon>Actinomycetes</taxon>
        <taxon>Streptosporangiales</taxon>
        <taxon>Streptosporangiaceae</taxon>
        <taxon>Planobispora</taxon>
    </lineage>
</organism>
<accession>A0A8J3WYN6</accession>
<keyword evidence="2" id="KW-0472">Membrane</keyword>
<comment type="caution">
    <text evidence="3">The sequence shown here is derived from an EMBL/GenBank/DDBJ whole genome shotgun (WGS) entry which is preliminary data.</text>
</comment>
<dbReference type="RefSeq" id="WP_203878237.1">
    <property type="nucleotide sequence ID" value="NZ_BOOK01000045.1"/>
</dbReference>
<dbReference type="AlphaFoldDB" id="A0A8J3WYN6"/>
<sequence length="124" mass="13322">MSPPSGEDRILMQIERMLREGDRAFARRIDALNAARPARAGRCFSCPVTRREIVYVVLATLTVALVPVCLAVVMSEPSCRPRPPRPAASSIAPTGAAASCESGRTEAEPTAARPSRYGTTPKTR</sequence>
<evidence type="ECO:0000256" key="1">
    <source>
        <dbReference type="SAM" id="MobiDB-lite"/>
    </source>
</evidence>
<feature type="compositionally biased region" description="Low complexity" evidence="1">
    <location>
        <begin position="87"/>
        <end position="99"/>
    </location>
</feature>
<proteinExistence type="predicted"/>
<evidence type="ECO:0008006" key="5">
    <source>
        <dbReference type="Google" id="ProtNLM"/>
    </source>
</evidence>
<evidence type="ECO:0000313" key="3">
    <source>
        <dbReference type="EMBL" id="GII03967.1"/>
    </source>
</evidence>
<keyword evidence="4" id="KW-1185">Reference proteome</keyword>
<protein>
    <recommendedName>
        <fullName evidence="5">DUF3040 domain-containing protein</fullName>
    </recommendedName>
</protein>
<evidence type="ECO:0000313" key="4">
    <source>
        <dbReference type="Proteomes" id="UP000634476"/>
    </source>
</evidence>
<dbReference type="Proteomes" id="UP000634476">
    <property type="component" value="Unassembled WGS sequence"/>
</dbReference>
<keyword evidence="2" id="KW-1133">Transmembrane helix</keyword>